<dbReference type="Proteomes" id="UP000887580">
    <property type="component" value="Unplaced"/>
</dbReference>
<evidence type="ECO:0000313" key="2">
    <source>
        <dbReference type="WBParaSite" id="PS1159_v2.g4232.t1"/>
    </source>
</evidence>
<proteinExistence type="predicted"/>
<sequence length="240" mass="27817">MTEKIILASLCLLLLFDVTLSTKCIVTKWREWSECIGNCDFAQKVRNRDVLKPPFPEKNLETGETILRECPQLYEVQYCTPSSCEENNPFGEENKSKPLKPQAFPKPYPMHFNRLPSAVPSKNTREFFRSLKSKPIPQAPPSAKAAGVSLFRAKARKECDGLDDRCCQIRRILCPDGSHPRKVVRWYREKDEPFCRLYDYPFCGDELDIKESAFLYETNCQEFCFTDSERSVLPSLRLIR</sequence>
<protein>
    <submittedName>
        <fullName evidence="2">BPTI/Kunitz inhibitor domain-containing protein</fullName>
    </submittedName>
</protein>
<accession>A0AC35GFB4</accession>
<name>A0AC35GFB4_9BILA</name>
<evidence type="ECO:0000313" key="1">
    <source>
        <dbReference type="Proteomes" id="UP000887580"/>
    </source>
</evidence>
<dbReference type="WBParaSite" id="PS1159_v2.g4232.t1">
    <property type="protein sequence ID" value="PS1159_v2.g4232.t1"/>
    <property type="gene ID" value="PS1159_v2.g4232"/>
</dbReference>
<organism evidence="1 2">
    <name type="scientific">Panagrolaimus sp. PS1159</name>
    <dbReference type="NCBI Taxonomy" id="55785"/>
    <lineage>
        <taxon>Eukaryota</taxon>
        <taxon>Metazoa</taxon>
        <taxon>Ecdysozoa</taxon>
        <taxon>Nematoda</taxon>
        <taxon>Chromadorea</taxon>
        <taxon>Rhabditida</taxon>
        <taxon>Tylenchina</taxon>
        <taxon>Panagrolaimomorpha</taxon>
        <taxon>Panagrolaimoidea</taxon>
        <taxon>Panagrolaimidae</taxon>
        <taxon>Panagrolaimus</taxon>
    </lineage>
</organism>
<reference evidence="2" key="1">
    <citation type="submission" date="2022-11" db="UniProtKB">
        <authorList>
            <consortium name="WormBaseParasite"/>
        </authorList>
    </citation>
    <scope>IDENTIFICATION</scope>
</reference>